<gene>
    <name evidence="3" type="ORF">CDAR_554711</name>
</gene>
<dbReference type="PANTHER" id="PTHR24252:SF7">
    <property type="entry name" value="HYALIN"/>
    <property type="match status" value="1"/>
</dbReference>
<dbReference type="PANTHER" id="PTHR24252">
    <property type="entry name" value="ACROSIN-RELATED"/>
    <property type="match status" value="1"/>
</dbReference>
<proteinExistence type="predicted"/>
<comment type="caution">
    <text evidence="3">The sequence shown here is derived from an EMBL/GenBank/DDBJ whole genome shotgun (WGS) entry which is preliminary data.</text>
</comment>
<dbReference type="InterPro" id="IPR043504">
    <property type="entry name" value="Peptidase_S1_PA_chymotrypsin"/>
</dbReference>
<dbReference type="GO" id="GO:0004252">
    <property type="term" value="F:serine-type endopeptidase activity"/>
    <property type="evidence" value="ECO:0007669"/>
    <property type="project" value="InterPro"/>
</dbReference>
<evidence type="ECO:0000256" key="1">
    <source>
        <dbReference type="ARBA" id="ARBA00023157"/>
    </source>
</evidence>
<evidence type="ECO:0000313" key="3">
    <source>
        <dbReference type="EMBL" id="GIX78729.1"/>
    </source>
</evidence>
<dbReference type="SUPFAM" id="SSF50494">
    <property type="entry name" value="Trypsin-like serine proteases"/>
    <property type="match status" value="1"/>
</dbReference>
<dbReference type="InterPro" id="IPR001254">
    <property type="entry name" value="Trypsin_dom"/>
</dbReference>
<sequence length="70" mass="7853">MKIKLPEHLSLSTEQGDSGGPLLFEFARGYFVLVGIVSFGYKCAEPNFPGVYTRVSSFLPWITQNIKNQK</sequence>
<organism evidence="3 4">
    <name type="scientific">Caerostris darwini</name>
    <dbReference type="NCBI Taxonomy" id="1538125"/>
    <lineage>
        <taxon>Eukaryota</taxon>
        <taxon>Metazoa</taxon>
        <taxon>Ecdysozoa</taxon>
        <taxon>Arthropoda</taxon>
        <taxon>Chelicerata</taxon>
        <taxon>Arachnida</taxon>
        <taxon>Araneae</taxon>
        <taxon>Araneomorphae</taxon>
        <taxon>Entelegynae</taxon>
        <taxon>Araneoidea</taxon>
        <taxon>Araneidae</taxon>
        <taxon>Caerostris</taxon>
    </lineage>
</organism>
<evidence type="ECO:0000313" key="4">
    <source>
        <dbReference type="Proteomes" id="UP001054837"/>
    </source>
</evidence>
<dbReference type="EMBL" id="BPLQ01001125">
    <property type="protein sequence ID" value="GIX78729.1"/>
    <property type="molecule type" value="Genomic_DNA"/>
</dbReference>
<accession>A0AAV4N1Y5</accession>
<dbReference type="AlphaFoldDB" id="A0AAV4N1Y5"/>
<keyword evidence="1" id="KW-1015">Disulfide bond</keyword>
<feature type="domain" description="Peptidase S1" evidence="2">
    <location>
        <begin position="15"/>
        <end position="67"/>
    </location>
</feature>
<dbReference type="GO" id="GO:0006508">
    <property type="term" value="P:proteolysis"/>
    <property type="evidence" value="ECO:0007669"/>
    <property type="project" value="InterPro"/>
</dbReference>
<dbReference type="PROSITE" id="PS50240">
    <property type="entry name" value="TRYPSIN_DOM"/>
    <property type="match status" value="1"/>
</dbReference>
<name>A0AAV4N1Y5_9ARAC</name>
<dbReference type="Proteomes" id="UP001054837">
    <property type="component" value="Unassembled WGS sequence"/>
</dbReference>
<keyword evidence="4" id="KW-1185">Reference proteome</keyword>
<dbReference type="Pfam" id="PF00089">
    <property type="entry name" value="Trypsin"/>
    <property type="match status" value="1"/>
</dbReference>
<evidence type="ECO:0000259" key="2">
    <source>
        <dbReference type="PROSITE" id="PS50240"/>
    </source>
</evidence>
<protein>
    <recommendedName>
        <fullName evidence="2">Peptidase S1 domain-containing protein</fullName>
    </recommendedName>
</protein>
<dbReference type="InterPro" id="IPR009003">
    <property type="entry name" value="Peptidase_S1_PA"/>
</dbReference>
<dbReference type="Gene3D" id="2.40.10.10">
    <property type="entry name" value="Trypsin-like serine proteases"/>
    <property type="match status" value="1"/>
</dbReference>
<reference evidence="3 4" key="1">
    <citation type="submission" date="2021-06" db="EMBL/GenBank/DDBJ databases">
        <title>Caerostris darwini draft genome.</title>
        <authorList>
            <person name="Kono N."/>
            <person name="Arakawa K."/>
        </authorList>
    </citation>
    <scope>NUCLEOTIDE SEQUENCE [LARGE SCALE GENOMIC DNA]</scope>
</reference>